<gene>
    <name evidence="1" type="ORF">METZ01_LOCUS343809</name>
</gene>
<proteinExistence type="predicted"/>
<dbReference type="EMBL" id="UINC01118076">
    <property type="protein sequence ID" value="SVC90955.1"/>
    <property type="molecule type" value="Genomic_DNA"/>
</dbReference>
<dbReference type="Pfam" id="PF09986">
    <property type="entry name" value="DUF2225"/>
    <property type="match status" value="1"/>
</dbReference>
<organism evidence="1">
    <name type="scientific">marine metagenome</name>
    <dbReference type="NCBI Taxonomy" id="408172"/>
    <lineage>
        <taxon>unclassified sequences</taxon>
        <taxon>metagenomes</taxon>
        <taxon>ecological metagenomes</taxon>
    </lineage>
</organism>
<protein>
    <recommendedName>
        <fullName evidence="2">DUF2225 domain-containing protein</fullName>
    </recommendedName>
</protein>
<accession>A0A382R1F5</accession>
<evidence type="ECO:0008006" key="2">
    <source>
        <dbReference type="Google" id="ProtNLM"/>
    </source>
</evidence>
<name>A0A382R1F5_9ZZZZ</name>
<evidence type="ECO:0000313" key="1">
    <source>
        <dbReference type="EMBL" id="SVC90955.1"/>
    </source>
</evidence>
<dbReference type="AlphaFoldDB" id="A0A382R1F5"/>
<sequence length="194" mass="21639">MTTMHEEKIECCVCGKKSNHEVVGSSYSHGSSDLDTRSSEMTRPTIYYSIQRCPSCGYCASDLSECSGKVKDHVESKEYQKIIGNKAIPKVAASFLALSYEKQQTHQYSESAWAAIHAAWICDDKNKQKASKECRKKAISMIESANAHSQKMGDQAGATEVLTIDLMRRAGMFEQALKLVEETKTKDIEEIILQ</sequence>
<dbReference type="InterPro" id="IPR018708">
    <property type="entry name" value="DUF2225"/>
</dbReference>
<feature type="non-terminal residue" evidence="1">
    <location>
        <position position="194"/>
    </location>
</feature>
<reference evidence="1" key="1">
    <citation type="submission" date="2018-05" db="EMBL/GenBank/DDBJ databases">
        <authorList>
            <person name="Lanie J.A."/>
            <person name="Ng W.-L."/>
            <person name="Kazmierczak K.M."/>
            <person name="Andrzejewski T.M."/>
            <person name="Davidsen T.M."/>
            <person name="Wayne K.J."/>
            <person name="Tettelin H."/>
            <person name="Glass J.I."/>
            <person name="Rusch D."/>
            <person name="Podicherti R."/>
            <person name="Tsui H.-C.T."/>
            <person name="Winkler M.E."/>
        </authorList>
    </citation>
    <scope>NUCLEOTIDE SEQUENCE</scope>
</reference>